<feature type="region of interest" description="Disordered" evidence="1">
    <location>
        <begin position="1159"/>
        <end position="1189"/>
    </location>
</feature>
<dbReference type="OrthoDB" id="8962639at2759"/>
<organism evidence="3 4">
    <name type="scientific">Conger conger</name>
    <name type="common">Conger eel</name>
    <name type="synonym">Muraena conger</name>
    <dbReference type="NCBI Taxonomy" id="82655"/>
    <lineage>
        <taxon>Eukaryota</taxon>
        <taxon>Metazoa</taxon>
        <taxon>Chordata</taxon>
        <taxon>Craniata</taxon>
        <taxon>Vertebrata</taxon>
        <taxon>Euteleostomi</taxon>
        <taxon>Actinopterygii</taxon>
        <taxon>Neopterygii</taxon>
        <taxon>Teleostei</taxon>
        <taxon>Anguilliformes</taxon>
        <taxon>Congridae</taxon>
        <taxon>Conger</taxon>
    </lineage>
</organism>
<feature type="region of interest" description="Disordered" evidence="1">
    <location>
        <begin position="571"/>
        <end position="595"/>
    </location>
</feature>
<feature type="region of interest" description="Disordered" evidence="1">
    <location>
        <begin position="804"/>
        <end position="972"/>
    </location>
</feature>
<dbReference type="PANTHER" id="PTHR34589:SF2">
    <property type="entry name" value="ZINC FINGER TRANSLOCATION-ASSOCIATED PROTEIN"/>
    <property type="match status" value="1"/>
</dbReference>
<feature type="domain" description="SPIN-DOC-like zinc-finger" evidence="2">
    <location>
        <begin position="1357"/>
        <end position="1419"/>
    </location>
</feature>
<protein>
    <recommendedName>
        <fullName evidence="2">SPIN-DOC-like zinc-finger domain-containing protein</fullName>
    </recommendedName>
</protein>
<proteinExistence type="predicted"/>
<dbReference type="InterPro" id="IPR040647">
    <property type="entry name" value="SPIN-DOC_Znf-C2H2"/>
</dbReference>
<feature type="compositionally biased region" description="Polar residues" evidence="1">
    <location>
        <begin position="1288"/>
        <end position="1314"/>
    </location>
</feature>
<sequence>MDRMQNSSSSRYRPASEFDEATLARKREYWRIKKREQRAKLSVLKKERLKEVNTAVCKSRPSAGQLPGTKNGHMAVALGVPGPTLLKSDGTYEAGLYHNPSHNFENISNQGETEGNAGPTVGQICASQEGQPISASQKDRWFQKIKLNNVLPQFPTASSDSRNSLSNAGRKAVGCSSIGAVSGNFSPTKLNGARADSFSQVPAIKIKVQQTGLAHCEDQNEKPVLNGSSSTISPQHNLAPQTGIYLQDYPSGIRVPVQSPGPGNNATMSDVPSFTQIDMLESTIKKEVVDLLPEIGSPTTLNSNNQTVFPKGEELNEKEVVDSVAAAVEPVAAQQASKATACHQRLQDGAERWGPVRSRMQRQKFLESQRIISQRNVRRAFSPAVALSTKNAQRNSMEETDEDRMARKREYWRIKKREQRAKLSGEVKAKMKERDSLLRRVKRYQCILDEMRRARMAAPKSQQSVNIPPSDSETIGGFIKEDGTMTSNIPQASANYRLSEQETLAESHTFSKNLLPVSNYCSGNSVLRKPVEITAPPPLKCATQMKGTSYPNAMTSLNPPRLVSNRARPASNTIPKNLQNTHTTMPQTSNFLRRPHNLQNTYPGLTLLKHRQVVGKQPATPLAPGGLALKRVPTGSSCPTTVPKWHLVPELSEEERMAKKREYWRIKKREQRAKRSARARQTLFQSKYSSVIQRQQSQRILSARRTASLNSLRSISTNRPSSSTLPSKPVIPTSIPDKQANIKQEEEPGPTEDVCGGQDPPDIKPCLSPPPEQPVEQDPSTGMDSQATTLLAVASMKKLLEESLSSVADSNVLPSCKREQVSSEEDVAQVEVKPSLPSLSQAAEGSEIPQEKHHSALGSTPQSAVLHAGEEQSRSCLKPSQVPSTSQAPSCQSLASSQAGSPSSNVKHSHTPLSSPSSTHAPICRQATSSDQPFQLRRVQRLREKRIGQHCCSPVPPRKAVNSPSQPDEDVLRKKREYWKIAKREQRAKKATQEREMRKLVLQGKQPIQRLSQGAPICTVKIHKPELRNVGHNSPPTLHTTNSPPLALSSATGSLTSLEAVTTLPIRKVFTPVKSIPLRCPNAFKNKSPAKDPPGKSSSLPVADSHASLICSTLPYPAGGNSRGIVQSGGAGSAGQLLLVGSQQNRASNPDAPQVKRWQMQVQGSTDAPSSQSSLTKKLPPTSALQVGGTLAQGGAGMLTGRPQTYTPPSCNVLLRVGQEDARKPPDPSKPKTVEELDEDLRKKREYWRVKKKEQRARKAARERELKRQGTTGSSRAILPVKELPESLDTQGQVSDPSPSKASENPQLLPSTSSEYNDQAQLGLTAAGKDELDLGIEAVEEDEGGEEGHEDTPCSEASWRTRFLMDFDPLNQLLVCMVCGEMQHSHSVAGVRGHIEEAHPDTLALEARERQRILEAWDEQVFLRESFFSNQLQQHSAALSGDSLEGPAEVEVMVDLEESPAVTNQSKASKAKSGKKA</sequence>
<dbReference type="InterPro" id="IPR052675">
    <property type="entry name" value="ZnF_transloc-Spindlin_int"/>
</dbReference>
<dbReference type="Pfam" id="PF18658">
    <property type="entry name" value="zf-C2H2_12"/>
    <property type="match status" value="1"/>
</dbReference>
<comment type="caution">
    <text evidence="3">The sequence shown here is derived from an EMBL/GenBank/DDBJ whole genome shotgun (WGS) entry which is preliminary data.</text>
</comment>
<evidence type="ECO:0000259" key="2">
    <source>
        <dbReference type="Pfam" id="PF18658"/>
    </source>
</evidence>
<feature type="region of interest" description="Disordered" evidence="1">
    <location>
        <begin position="1457"/>
        <end position="1477"/>
    </location>
</feature>
<feature type="compositionally biased region" description="Polar residues" evidence="1">
    <location>
        <begin position="778"/>
        <end position="788"/>
    </location>
</feature>
<evidence type="ECO:0000313" key="3">
    <source>
        <dbReference type="EMBL" id="KAJ8281802.1"/>
    </source>
</evidence>
<feature type="compositionally biased region" description="Polar residues" evidence="1">
    <location>
        <begin position="711"/>
        <end position="726"/>
    </location>
</feature>
<gene>
    <name evidence="3" type="ORF">COCON_G00043210</name>
</gene>
<evidence type="ECO:0000256" key="1">
    <source>
        <dbReference type="SAM" id="MobiDB-lite"/>
    </source>
</evidence>
<name>A0A9Q1I327_CONCO</name>
<feature type="compositionally biased region" description="Polar residues" evidence="1">
    <location>
        <begin position="1160"/>
        <end position="1176"/>
    </location>
</feature>
<feature type="compositionally biased region" description="Polar residues" evidence="1">
    <location>
        <begin position="881"/>
        <end position="891"/>
    </location>
</feature>
<dbReference type="Proteomes" id="UP001152803">
    <property type="component" value="Unassembled WGS sequence"/>
</dbReference>
<reference evidence="3" key="1">
    <citation type="journal article" date="2023" name="Science">
        <title>Genome structures resolve the early diversification of teleost fishes.</title>
        <authorList>
            <person name="Parey E."/>
            <person name="Louis A."/>
            <person name="Montfort J."/>
            <person name="Bouchez O."/>
            <person name="Roques C."/>
            <person name="Iampietro C."/>
            <person name="Lluch J."/>
            <person name="Castinel A."/>
            <person name="Donnadieu C."/>
            <person name="Desvignes T."/>
            <person name="Floi Bucao C."/>
            <person name="Jouanno E."/>
            <person name="Wen M."/>
            <person name="Mejri S."/>
            <person name="Dirks R."/>
            <person name="Jansen H."/>
            <person name="Henkel C."/>
            <person name="Chen W.J."/>
            <person name="Zahm M."/>
            <person name="Cabau C."/>
            <person name="Klopp C."/>
            <person name="Thompson A.W."/>
            <person name="Robinson-Rechavi M."/>
            <person name="Braasch I."/>
            <person name="Lecointre G."/>
            <person name="Bobe J."/>
            <person name="Postlethwait J.H."/>
            <person name="Berthelot C."/>
            <person name="Roest Crollius H."/>
            <person name="Guiguen Y."/>
        </authorList>
    </citation>
    <scope>NUCLEOTIDE SEQUENCE</scope>
    <source>
        <strain evidence="3">Concon-B</strain>
    </source>
</reference>
<evidence type="ECO:0000313" key="4">
    <source>
        <dbReference type="Proteomes" id="UP001152803"/>
    </source>
</evidence>
<keyword evidence="4" id="KW-1185">Reference proteome</keyword>
<feature type="compositionally biased region" description="Low complexity" evidence="1">
    <location>
        <begin position="892"/>
        <end position="904"/>
    </location>
</feature>
<feature type="region of interest" description="Disordered" evidence="1">
    <location>
        <begin position="1251"/>
        <end position="1314"/>
    </location>
</feature>
<feature type="compositionally biased region" description="Low complexity" evidence="1">
    <location>
        <begin position="911"/>
        <end position="920"/>
    </location>
</feature>
<dbReference type="PANTHER" id="PTHR34589">
    <property type="entry name" value="SIMILAR TO RIKEN CDNA 2700081O15"/>
    <property type="match status" value="1"/>
</dbReference>
<dbReference type="GO" id="GO:0045892">
    <property type="term" value="P:negative regulation of DNA-templated transcription"/>
    <property type="evidence" value="ECO:0007669"/>
    <property type="project" value="TreeGrafter"/>
</dbReference>
<accession>A0A9Q1I327</accession>
<dbReference type="EMBL" id="JAFJMO010000003">
    <property type="protein sequence ID" value="KAJ8281802.1"/>
    <property type="molecule type" value="Genomic_DNA"/>
</dbReference>
<feature type="region of interest" description="Disordered" evidence="1">
    <location>
        <begin position="711"/>
        <end position="788"/>
    </location>
</feature>